<evidence type="ECO:0000256" key="1">
    <source>
        <dbReference type="SAM" id="Phobius"/>
    </source>
</evidence>
<sequence>MAIDSFVTPQDLEKQESRDRTLQDLYAVHNRSTFFKLDTIFKLLQWGYSARLTDQILNSERHIIGLQFTKQQAIDALKKSHKIREFIVKKKTLVESLSASADELIKDILEVIKKEVNIKLEQMTAAKELKQTLKANKYMHRVDNVLPDVDNDYIRPTVVLAFLFRLIFSGRLARIYAIFTNDELDNIGNDYSTRWRRTNIIGLHYVINVKEKKPGVKPQDQAENRVYVRKPQKNACTFSQTETLIVENLDWRLRSKNSVSELTSNDVEIGLDGKALEENNMHRWTKHFSESVNVLRIAYMPILRTEVGAQTFNYISFYCRQLAYLRLESSELYHSDSEETGQLFVYIPFLQIKCREHIIKSFILTITFHILVMVLSILFLSNWRMSISLYWTKVIKKSHLTQTGIMCAGAGQTEKPDF</sequence>
<accession>A0A167REI9</accession>
<dbReference type="GeneID" id="28995462"/>
<name>A0A167REI9_PHYB8</name>
<dbReference type="RefSeq" id="XP_018299504.1">
    <property type="nucleotide sequence ID" value="XM_018434556.1"/>
</dbReference>
<evidence type="ECO:0000313" key="3">
    <source>
        <dbReference type="Proteomes" id="UP000077315"/>
    </source>
</evidence>
<keyword evidence="3" id="KW-1185">Reference proteome</keyword>
<reference evidence="3" key="1">
    <citation type="submission" date="2015-06" db="EMBL/GenBank/DDBJ databases">
        <title>Expansion of signal transduction pathways in fungi by whole-genome duplication.</title>
        <authorList>
            <consortium name="DOE Joint Genome Institute"/>
            <person name="Corrochano L.M."/>
            <person name="Kuo A."/>
            <person name="Marcet-Houben M."/>
            <person name="Polaino S."/>
            <person name="Salamov A."/>
            <person name="Villalobos J.M."/>
            <person name="Alvarez M.I."/>
            <person name="Avalos J."/>
            <person name="Benito E.P."/>
            <person name="Benoit I."/>
            <person name="Burger G."/>
            <person name="Camino L.P."/>
            <person name="Canovas D."/>
            <person name="Cerda-Olmedo E."/>
            <person name="Cheng J.-F."/>
            <person name="Dominguez A."/>
            <person name="Elias M."/>
            <person name="Eslava A.P."/>
            <person name="Glaser F."/>
            <person name="Grimwood J."/>
            <person name="Gutierrez G."/>
            <person name="Heitman J."/>
            <person name="Henrissat B."/>
            <person name="Iturriaga E.A."/>
            <person name="Lang B.F."/>
            <person name="Lavin J.L."/>
            <person name="Lee S."/>
            <person name="Li W."/>
            <person name="Lindquist E."/>
            <person name="Lopez-Garcia S."/>
            <person name="Luque E.M."/>
            <person name="Marcos A.T."/>
            <person name="Martin J."/>
            <person name="McCluskey K."/>
            <person name="Medina H.R."/>
            <person name="Miralles-Duran A."/>
            <person name="Miyazaki A."/>
            <person name="Munoz-Torres E."/>
            <person name="Oguiza J.A."/>
            <person name="Ohm R."/>
            <person name="Olmedo M."/>
            <person name="Orejas M."/>
            <person name="Ortiz-Castellanos L."/>
            <person name="Pisabarro A.G."/>
            <person name="Rodriguez-Romero J."/>
            <person name="Ruiz-Herrera J."/>
            <person name="Ruiz-Vazquez R."/>
            <person name="Sanz C."/>
            <person name="Schackwitz W."/>
            <person name="Schmutz J."/>
            <person name="Shahriari M."/>
            <person name="Shelest E."/>
            <person name="Silva-Franco F."/>
            <person name="Soanes D."/>
            <person name="Syed K."/>
            <person name="Tagua V.G."/>
            <person name="Talbot N.J."/>
            <person name="Thon M."/>
            <person name="De vries R.P."/>
            <person name="Wiebenga A."/>
            <person name="Yadav J.S."/>
            <person name="Braun E.L."/>
            <person name="Baker S."/>
            <person name="Garre V."/>
            <person name="Horwitz B."/>
            <person name="Torres-Martinez S."/>
            <person name="Idnurm A."/>
            <person name="Herrera-Estrella A."/>
            <person name="Gabaldon T."/>
            <person name="Grigoriev I.V."/>
        </authorList>
    </citation>
    <scope>NUCLEOTIDE SEQUENCE [LARGE SCALE GENOMIC DNA]</scope>
    <source>
        <strain evidence="3">NRRL 1555(-)</strain>
    </source>
</reference>
<dbReference type="Proteomes" id="UP000077315">
    <property type="component" value="Unassembled WGS sequence"/>
</dbReference>
<organism evidence="2 3">
    <name type="scientific">Phycomyces blakesleeanus (strain ATCC 8743b / DSM 1359 / FGSC 10004 / NBRC 33097 / NRRL 1555)</name>
    <dbReference type="NCBI Taxonomy" id="763407"/>
    <lineage>
        <taxon>Eukaryota</taxon>
        <taxon>Fungi</taxon>
        <taxon>Fungi incertae sedis</taxon>
        <taxon>Mucoromycota</taxon>
        <taxon>Mucoromycotina</taxon>
        <taxon>Mucoromycetes</taxon>
        <taxon>Mucorales</taxon>
        <taxon>Phycomycetaceae</taxon>
        <taxon>Phycomyces</taxon>
    </lineage>
</organism>
<dbReference type="AlphaFoldDB" id="A0A167REI9"/>
<keyword evidence="1" id="KW-0472">Membrane</keyword>
<gene>
    <name evidence="2" type="ORF">PHYBLDRAFT_162074</name>
</gene>
<dbReference type="EMBL" id="KV440971">
    <property type="protein sequence ID" value="OAD81464.1"/>
    <property type="molecule type" value="Genomic_DNA"/>
</dbReference>
<protein>
    <submittedName>
        <fullName evidence="2">Uncharacterized protein</fullName>
    </submittedName>
</protein>
<evidence type="ECO:0000313" key="2">
    <source>
        <dbReference type="EMBL" id="OAD81464.1"/>
    </source>
</evidence>
<keyword evidence="1" id="KW-0812">Transmembrane</keyword>
<dbReference type="VEuPathDB" id="FungiDB:PHYBLDRAFT_162074"/>
<proteinExistence type="predicted"/>
<feature type="transmembrane region" description="Helical" evidence="1">
    <location>
        <begin position="362"/>
        <end position="383"/>
    </location>
</feature>
<dbReference type="InParanoid" id="A0A167REI9"/>
<keyword evidence="1" id="KW-1133">Transmembrane helix</keyword>